<keyword evidence="1" id="KW-1133">Transmembrane helix</keyword>
<dbReference type="AlphaFoldDB" id="A0AAE2VCC5"/>
<sequence length="187" mass="19738">MNIPIAKDSIEGLVLAATFGLIFGVLLNKGRVTDYNVIVNLFRLKDFTVMKIMLTAIVVGGIGVALMINGGLIEGYQVKPANLLGVIIGSGIFGVGMALYGYCPGTAVAAIATGRLHALMGLFGMLVGGIAYALSFSWVKEHILNVWSQGKVRLPDVTAIPTAGWWVILVAIAATAFTLIEKMSKKA</sequence>
<evidence type="ECO:0000313" key="2">
    <source>
        <dbReference type="EMBL" id="MBK1855510.1"/>
    </source>
</evidence>
<comment type="caution">
    <text evidence="2">The sequence shown here is derived from an EMBL/GenBank/DDBJ whole genome shotgun (WGS) entry which is preliminary data.</text>
</comment>
<dbReference type="RefSeq" id="WP_309490122.1">
    <property type="nucleotide sequence ID" value="NZ_JAENIG010000007.1"/>
</dbReference>
<evidence type="ECO:0000256" key="1">
    <source>
        <dbReference type="SAM" id="Phobius"/>
    </source>
</evidence>
<dbReference type="Pfam" id="PF04143">
    <property type="entry name" value="Sulf_transp"/>
    <property type="match status" value="1"/>
</dbReference>
<keyword evidence="1" id="KW-0472">Membrane</keyword>
<feature type="transmembrane region" description="Helical" evidence="1">
    <location>
        <begin position="81"/>
        <end position="103"/>
    </location>
</feature>
<accession>A0AAE2VCC5</accession>
<feature type="transmembrane region" description="Helical" evidence="1">
    <location>
        <begin position="159"/>
        <end position="180"/>
    </location>
</feature>
<keyword evidence="3" id="KW-1185">Reference proteome</keyword>
<feature type="transmembrane region" description="Helical" evidence="1">
    <location>
        <begin position="115"/>
        <end position="139"/>
    </location>
</feature>
<dbReference type="InterPro" id="IPR007272">
    <property type="entry name" value="Sulf_transp_TsuA/YedE"/>
</dbReference>
<protein>
    <submittedName>
        <fullName evidence="2">YeeE/YedE family protein</fullName>
    </submittedName>
</protein>
<gene>
    <name evidence="2" type="ORF">JIN83_11110</name>
</gene>
<proteinExistence type="predicted"/>
<keyword evidence="1" id="KW-0812">Transmembrane</keyword>
<dbReference type="Proteomes" id="UP000634206">
    <property type="component" value="Unassembled WGS sequence"/>
</dbReference>
<name>A0AAE2VCC5_9BACT</name>
<feature type="transmembrane region" description="Helical" evidence="1">
    <location>
        <begin position="49"/>
        <end position="69"/>
    </location>
</feature>
<evidence type="ECO:0000313" key="3">
    <source>
        <dbReference type="Proteomes" id="UP000634206"/>
    </source>
</evidence>
<reference evidence="2" key="1">
    <citation type="submission" date="2021-01" db="EMBL/GenBank/DDBJ databases">
        <title>Modified the classification status of verrucomicrobia.</title>
        <authorList>
            <person name="Feng X."/>
        </authorList>
    </citation>
    <scope>NUCLEOTIDE SEQUENCE</scope>
    <source>
        <strain evidence="2">5K15</strain>
    </source>
</reference>
<feature type="transmembrane region" description="Helical" evidence="1">
    <location>
        <begin position="12"/>
        <end position="28"/>
    </location>
</feature>
<dbReference type="EMBL" id="JAENIG010000007">
    <property type="protein sequence ID" value="MBK1855510.1"/>
    <property type="molecule type" value="Genomic_DNA"/>
</dbReference>
<organism evidence="2 3">
    <name type="scientific">Oceaniferula flava</name>
    <dbReference type="NCBI Taxonomy" id="2800421"/>
    <lineage>
        <taxon>Bacteria</taxon>
        <taxon>Pseudomonadati</taxon>
        <taxon>Verrucomicrobiota</taxon>
        <taxon>Verrucomicrobiia</taxon>
        <taxon>Verrucomicrobiales</taxon>
        <taxon>Verrucomicrobiaceae</taxon>
        <taxon>Oceaniferula</taxon>
    </lineage>
</organism>